<proteinExistence type="predicted"/>
<dbReference type="Proteomes" id="UP000788153">
    <property type="component" value="Unassembled WGS sequence"/>
</dbReference>
<gene>
    <name evidence="1" type="ORF">FHT01_000290</name>
</gene>
<dbReference type="EMBL" id="JAASQP010000001">
    <property type="protein sequence ID" value="NIJ22748.1"/>
    <property type="molecule type" value="Genomic_DNA"/>
</dbReference>
<name>A0ABX0TWR3_9SPHN</name>
<organism evidence="1 2">
    <name type="scientific">Sphingomonas japonica</name>
    <dbReference type="NCBI Taxonomy" id="511662"/>
    <lineage>
        <taxon>Bacteria</taxon>
        <taxon>Pseudomonadati</taxon>
        <taxon>Pseudomonadota</taxon>
        <taxon>Alphaproteobacteria</taxon>
        <taxon>Sphingomonadales</taxon>
        <taxon>Sphingomonadaceae</taxon>
        <taxon>Sphingomonas</taxon>
    </lineage>
</organism>
<reference evidence="1 2" key="1">
    <citation type="submission" date="2020-03" db="EMBL/GenBank/DDBJ databases">
        <title>Genomic Encyclopedia of Type Strains, Phase IV (KMG-IV): sequencing the most valuable type-strain genomes for metagenomic binning, comparative biology and taxonomic classification.</title>
        <authorList>
            <person name="Goeker M."/>
        </authorList>
    </citation>
    <scope>NUCLEOTIDE SEQUENCE [LARGE SCALE GENOMIC DNA]</scope>
    <source>
        <strain evidence="1 2">DSM 22753</strain>
    </source>
</reference>
<protein>
    <submittedName>
        <fullName evidence="1">Flap endonuclease-1-like 5' DNA nuclease</fullName>
    </submittedName>
</protein>
<comment type="caution">
    <text evidence="1">The sequence shown here is derived from an EMBL/GenBank/DDBJ whole genome shotgun (WGS) entry which is preliminary data.</text>
</comment>
<dbReference type="RefSeq" id="WP_140047962.1">
    <property type="nucleotide sequence ID" value="NZ_BAAAEV010000001.1"/>
</dbReference>
<evidence type="ECO:0000313" key="2">
    <source>
        <dbReference type="Proteomes" id="UP000788153"/>
    </source>
</evidence>
<keyword evidence="2" id="KW-1185">Reference proteome</keyword>
<evidence type="ECO:0000313" key="1">
    <source>
        <dbReference type="EMBL" id="NIJ22748.1"/>
    </source>
</evidence>
<accession>A0ABX0TWR3</accession>
<sequence>MRMLFSTPTQFAVLAVCLIAGWLFGLASAPGGKKWKERLRAEEAAHRETRAEIATRDARLREIERERDAALQNRDRAAPVAAASAATAATATSHRGGGFFGWGRDNLSRIRGIDDTTEKALNADGIKTYAAIEALTADEEAALEDRLGMGRGRIAEQQWREQAAMLRDGHDEDHGRRFV</sequence>